<sequence length="145" mass="16115">MKFFDFADPASAMMDDPVDTSASASTGSGTIKKKDKKKKSRKNRSISPMASVRHSGWQRPSIKRSHSTSPRRRDGSSGWDNACMDASSSTALSNTSSHSHSHVSMQDHLEGIEAFCKVMQEAQPEHRARLISESLQRKQQKHSKK</sequence>
<evidence type="ECO:0000313" key="3">
    <source>
        <dbReference type="Proteomes" id="UP001153069"/>
    </source>
</evidence>
<accession>A0A9N8ENZ5</accession>
<dbReference type="AlphaFoldDB" id="A0A9N8ENZ5"/>
<protein>
    <submittedName>
        <fullName evidence="2">Uncharacterized protein</fullName>
    </submittedName>
</protein>
<proteinExistence type="predicted"/>
<name>A0A9N8ENZ5_9STRA</name>
<dbReference type="EMBL" id="CAICTM010001457">
    <property type="protein sequence ID" value="CAB9523815.1"/>
    <property type="molecule type" value="Genomic_DNA"/>
</dbReference>
<keyword evidence="3" id="KW-1185">Reference proteome</keyword>
<feature type="compositionally biased region" description="Low complexity" evidence="1">
    <location>
        <begin position="86"/>
        <end position="104"/>
    </location>
</feature>
<comment type="caution">
    <text evidence="2">The sequence shown here is derived from an EMBL/GenBank/DDBJ whole genome shotgun (WGS) entry which is preliminary data.</text>
</comment>
<gene>
    <name evidence="2" type="ORF">SEMRO_1459_G274500.1</name>
</gene>
<feature type="compositionally biased region" description="Basic residues" evidence="1">
    <location>
        <begin position="61"/>
        <end position="70"/>
    </location>
</feature>
<reference evidence="2" key="1">
    <citation type="submission" date="2020-06" db="EMBL/GenBank/DDBJ databases">
        <authorList>
            <consortium name="Plant Systems Biology data submission"/>
        </authorList>
    </citation>
    <scope>NUCLEOTIDE SEQUENCE</scope>
    <source>
        <strain evidence="2">D6</strain>
    </source>
</reference>
<feature type="compositionally biased region" description="Basic residues" evidence="1">
    <location>
        <begin position="31"/>
        <end position="44"/>
    </location>
</feature>
<evidence type="ECO:0000256" key="1">
    <source>
        <dbReference type="SAM" id="MobiDB-lite"/>
    </source>
</evidence>
<dbReference type="Proteomes" id="UP001153069">
    <property type="component" value="Unassembled WGS sequence"/>
</dbReference>
<feature type="region of interest" description="Disordered" evidence="1">
    <location>
        <begin position="1"/>
        <end position="105"/>
    </location>
</feature>
<evidence type="ECO:0000313" key="2">
    <source>
        <dbReference type="EMBL" id="CAB9523815.1"/>
    </source>
</evidence>
<organism evidence="2 3">
    <name type="scientific">Seminavis robusta</name>
    <dbReference type="NCBI Taxonomy" id="568900"/>
    <lineage>
        <taxon>Eukaryota</taxon>
        <taxon>Sar</taxon>
        <taxon>Stramenopiles</taxon>
        <taxon>Ochrophyta</taxon>
        <taxon>Bacillariophyta</taxon>
        <taxon>Bacillariophyceae</taxon>
        <taxon>Bacillariophycidae</taxon>
        <taxon>Naviculales</taxon>
        <taxon>Naviculaceae</taxon>
        <taxon>Seminavis</taxon>
    </lineage>
</organism>
<feature type="compositionally biased region" description="Low complexity" evidence="1">
    <location>
        <begin position="20"/>
        <end position="30"/>
    </location>
</feature>